<feature type="domain" description="DDE Tnp4" evidence="4">
    <location>
        <begin position="4"/>
        <end position="56"/>
    </location>
</feature>
<evidence type="ECO:0000313" key="6">
    <source>
        <dbReference type="Proteomes" id="UP001501759"/>
    </source>
</evidence>
<reference evidence="6" key="1">
    <citation type="journal article" date="2019" name="Int. J. Syst. Evol. Microbiol.">
        <title>The Global Catalogue of Microorganisms (GCM) 10K type strain sequencing project: providing services to taxonomists for standard genome sequencing and annotation.</title>
        <authorList>
            <consortium name="The Broad Institute Genomics Platform"/>
            <consortium name="The Broad Institute Genome Sequencing Center for Infectious Disease"/>
            <person name="Wu L."/>
            <person name="Ma J."/>
        </authorList>
    </citation>
    <scope>NUCLEOTIDE SEQUENCE [LARGE SCALE GENOMIC DNA]</scope>
    <source>
        <strain evidence="6">JCM 18409</strain>
    </source>
</reference>
<evidence type="ECO:0000313" key="5">
    <source>
        <dbReference type="EMBL" id="GAA5023830.1"/>
    </source>
</evidence>
<evidence type="ECO:0000259" key="4">
    <source>
        <dbReference type="Pfam" id="PF13359"/>
    </source>
</evidence>
<feature type="compositionally biased region" description="Low complexity" evidence="3">
    <location>
        <begin position="78"/>
        <end position="90"/>
    </location>
</feature>
<evidence type="ECO:0000256" key="2">
    <source>
        <dbReference type="ARBA" id="ARBA00022723"/>
    </source>
</evidence>
<evidence type="ECO:0000256" key="3">
    <source>
        <dbReference type="SAM" id="MobiDB-lite"/>
    </source>
</evidence>
<protein>
    <recommendedName>
        <fullName evidence="4">DDE Tnp4 domain-containing protein</fullName>
    </recommendedName>
</protein>
<dbReference type="InterPro" id="IPR027806">
    <property type="entry name" value="HARBI1_dom"/>
</dbReference>
<proteinExistence type="predicted"/>
<dbReference type="Proteomes" id="UP001501759">
    <property type="component" value="Unassembled WGS sequence"/>
</dbReference>
<keyword evidence="2" id="KW-0479">Metal-binding</keyword>
<sequence>MATGTLAECDRVGDSRADYSAEHRRHGVNIQVVADPTGAVLRISPALPGRTRDLTLERQRCKRSVARPAFFTPPAPPATDAGGARSPATL</sequence>
<dbReference type="EMBL" id="BAABKB010000023">
    <property type="protein sequence ID" value="GAA5023830.1"/>
    <property type="molecule type" value="Genomic_DNA"/>
</dbReference>
<accession>A0ABP9JA41</accession>
<comment type="caution">
    <text evidence="5">The sequence shown here is derived from an EMBL/GenBank/DDBJ whole genome shotgun (WGS) entry which is preliminary data.</text>
</comment>
<comment type="cofactor">
    <cofactor evidence="1">
        <name>a divalent metal cation</name>
        <dbReference type="ChEBI" id="CHEBI:60240"/>
    </cofactor>
</comment>
<gene>
    <name evidence="5" type="ORF">GCM10023335_56890</name>
</gene>
<organism evidence="5 6">
    <name type="scientific">Streptomyces siamensis</name>
    <dbReference type="NCBI Taxonomy" id="1274986"/>
    <lineage>
        <taxon>Bacteria</taxon>
        <taxon>Bacillati</taxon>
        <taxon>Actinomycetota</taxon>
        <taxon>Actinomycetes</taxon>
        <taxon>Kitasatosporales</taxon>
        <taxon>Streptomycetaceae</taxon>
        <taxon>Streptomyces</taxon>
    </lineage>
</organism>
<name>A0ABP9JA41_9ACTN</name>
<evidence type="ECO:0000256" key="1">
    <source>
        <dbReference type="ARBA" id="ARBA00001968"/>
    </source>
</evidence>
<feature type="region of interest" description="Disordered" evidence="3">
    <location>
        <begin position="65"/>
        <end position="90"/>
    </location>
</feature>
<dbReference type="Pfam" id="PF13359">
    <property type="entry name" value="DDE_Tnp_4"/>
    <property type="match status" value="1"/>
</dbReference>
<keyword evidence="6" id="KW-1185">Reference proteome</keyword>